<dbReference type="GO" id="GO:0006825">
    <property type="term" value="P:copper ion transport"/>
    <property type="evidence" value="ECO:0007669"/>
    <property type="project" value="InterPro"/>
</dbReference>
<keyword evidence="12" id="KW-1185">Reference proteome</keyword>
<dbReference type="EMBL" id="CP025084">
    <property type="protein sequence ID" value="AUH05358.1"/>
    <property type="molecule type" value="Genomic_DNA"/>
</dbReference>
<dbReference type="GO" id="GO:0005886">
    <property type="term" value="C:plasma membrane"/>
    <property type="evidence" value="ECO:0007669"/>
    <property type="project" value="TreeGrafter"/>
</dbReference>
<dbReference type="InterPro" id="IPR032694">
    <property type="entry name" value="CopC/D"/>
</dbReference>
<dbReference type="GO" id="GO:0042597">
    <property type="term" value="C:periplasmic space"/>
    <property type="evidence" value="ECO:0007669"/>
    <property type="project" value="UniProtKB-SubCell"/>
</dbReference>
<evidence type="ECO:0000313" key="10">
    <source>
        <dbReference type="EMBL" id="AUH01037.1"/>
    </source>
</evidence>
<evidence type="ECO:0000313" key="11">
    <source>
        <dbReference type="EMBL" id="AUH05358.1"/>
    </source>
</evidence>
<reference evidence="11" key="4">
    <citation type="submission" date="2017-11" db="EMBL/GenBank/DDBJ databases">
        <title>Complete genome sequence of Serratia sp. ATCC 39006.</title>
        <authorList>
            <person name="Hampton H.G."/>
            <person name="Jackson S.A."/>
            <person name="Jauregui R."/>
            <person name="Poulter G.T.M."/>
            <person name="Salmond G.P.C."/>
            <person name="Fineran P.C."/>
        </authorList>
    </citation>
    <scope>NUCLEOTIDE SEQUENCE</scope>
    <source>
        <strain evidence="11">ATCC 39006</strain>
    </source>
</reference>
<protein>
    <recommendedName>
        <fullName evidence="7">Copper resistance protein C</fullName>
    </recommendedName>
</protein>
<dbReference type="AlphaFoldDB" id="A0A2I5T8Z7"/>
<keyword evidence="8" id="KW-1133">Transmembrane helix</keyword>
<dbReference type="InterPro" id="IPR014755">
    <property type="entry name" value="Cu-Rt/internalin_Ig-like"/>
</dbReference>
<keyword evidence="5 7" id="KW-0574">Periplasm</keyword>
<accession>A0A2I5T8Z7</accession>
<dbReference type="PANTHER" id="PTHR34820">
    <property type="entry name" value="INNER MEMBRANE PROTEIN YEBZ"/>
    <property type="match status" value="1"/>
</dbReference>
<evidence type="ECO:0000256" key="3">
    <source>
        <dbReference type="ARBA" id="ARBA00022723"/>
    </source>
</evidence>
<evidence type="ECO:0000256" key="1">
    <source>
        <dbReference type="ARBA" id="ARBA00004418"/>
    </source>
</evidence>
<dbReference type="InterPro" id="IPR007348">
    <property type="entry name" value="CopC_dom"/>
</dbReference>
<reference evidence="11 12" key="1">
    <citation type="journal article" date="2013" name="Genome Announc.">
        <title>Draft genome sequence of Serratia sp. strain ATCC 39006, a model bacterium for analysis of the biosynthesis and regulation of prodigiosin, a carbapenem, and gas vesicles.</title>
        <authorList>
            <person name="Fineran P.C."/>
            <person name="Iglesias Cans M.C."/>
            <person name="Ramsay J.P."/>
            <person name="Wilf N.M."/>
            <person name="Cossyleon D."/>
            <person name="McNeil M.B."/>
            <person name="Williamson N.R."/>
            <person name="Monson R.E."/>
            <person name="Becher S.A."/>
            <person name="Stanton J.A."/>
            <person name="Brugger K."/>
            <person name="Brown S.D."/>
            <person name="Salmond G.P."/>
        </authorList>
    </citation>
    <scope>NUCLEOTIDE SEQUENCE [LARGE SCALE GENOMIC DNA]</scope>
    <source>
        <strain evidence="11">ATCC 39006</strain>
        <strain evidence="12">ATCC 39006 / SC 11482</strain>
    </source>
</reference>
<dbReference type="InterPro" id="IPR047685">
    <property type="entry name" value="CopC-like"/>
</dbReference>
<evidence type="ECO:0000259" key="9">
    <source>
        <dbReference type="Pfam" id="PF04234"/>
    </source>
</evidence>
<dbReference type="Proteomes" id="UP000017700">
    <property type="component" value="Chromosome"/>
</dbReference>
<feature type="transmembrane region" description="Helical" evidence="8">
    <location>
        <begin position="57"/>
        <end position="79"/>
    </location>
</feature>
<evidence type="ECO:0000256" key="8">
    <source>
        <dbReference type="SAM" id="Phobius"/>
    </source>
</evidence>
<keyword evidence="8" id="KW-0472">Membrane</keyword>
<evidence type="ECO:0000256" key="4">
    <source>
        <dbReference type="ARBA" id="ARBA00022729"/>
    </source>
</evidence>
<organism evidence="11 12">
    <name type="scientific">Serratia sp. (strain ATCC 39006)</name>
    <name type="common">Prodigiosinella confusarubida</name>
    <dbReference type="NCBI Taxonomy" id="104623"/>
    <lineage>
        <taxon>Bacteria</taxon>
        <taxon>Pseudomonadati</taxon>
        <taxon>Pseudomonadota</taxon>
        <taxon>Gammaproteobacteria</taxon>
        <taxon>Enterobacterales</taxon>
        <taxon>Pectobacteriaceae</taxon>
        <taxon>Prodigiosinella</taxon>
    </lineage>
</organism>
<evidence type="ECO:0000313" key="12">
    <source>
        <dbReference type="Proteomes" id="UP000017700"/>
    </source>
</evidence>
<comment type="subcellular location">
    <subcellularLocation>
        <location evidence="1 7">Periplasm</location>
    </subcellularLocation>
</comment>
<evidence type="ECO:0000256" key="2">
    <source>
        <dbReference type="ARBA" id="ARBA00010509"/>
    </source>
</evidence>
<proteinExistence type="inferred from homology"/>
<gene>
    <name evidence="10" type="ORF">CWC46_15180</name>
    <name evidence="11" type="ORF">Ser39006_015185</name>
</gene>
<reference evidence="10 13" key="3">
    <citation type="submission" date="2017-11" db="EMBL/GenBank/DDBJ databases">
        <title>Complete genome sequence of Serratia sp. ATCC 39006 LacA.</title>
        <authorList>
            <person name="Hampton H.G."/>
            <person name="Jackson S.A."/>
            <person name="Jauregui R."/>
            <person name="Poulter G.T.M."/>
            <person name="Salmond G.P.C."/>
            <person name="Fineran P.C."/>
        </authorList>
    </citation>
    <scope>NUCLEOTIDE SEQUENCE [LARGE SCALE GENOMIC DNA]</scope>
    <source>
        <strain evidence="10 13">ATCC 39006</strain>
    </source>
</reference>
<dbReference type="OrthoDB" id="9796814at2"/>
<dbReference type="GO" id="GO:0046688">
    <property type="term" value="P:response to copper ion"/>
    <property type="evidence" value="ECO:0007669"/>
    <property type="project" value="UniProtKB-UniRule"/>
</dbReference>
<dbReference type="STRING" id="104623.Ser39006_02446"/>
<comment type="function">
    <text evidence="7">Involved in copper resistance.</text>
</comment>
<keyword evidence="4 7" id="KW-0732">Signal</keyword>
<keyword evidence="6 7" id="KW-0186">Copper</keyword>
<dbReference type="KEGG" id="serq:CWC46_15180"/>
<dbReference type="GO" id="GO:0005507">
    <property type="term" value="F:copper ion binding"/>
    <property type="evidence" value="ECO:0007669"/>
    <property type="project" value="UniProtKB-UniRule"/>
</dbReference>
<dbReference type="Pfam" id="PF04234">
    <property type="entry name" value="CopC"/>
    <property type="match status" value="1"/>
</dbReference>
<evidence type="ECO:0000256" key="6">
    <source>
        <dbReference type="ARBA" id="ARBA00023008"/>
    </source>
</evidence>
<dbReference type="KEGG" id="sera:Ser39006_015185"/>
<dbReference type="EMBL" id="CP025085">
    <property type="protein sequence ID" value="AUH01037.1"/>
    <property type="molecule type" value="Genomic_DNA"/>
</dbReference>
<comment type="similarity">
    <text evidence="2 7">Belongs to the CopC family.</text>
</comment>
<evidence type="ECO:0000256" key="7">
    <source>
        <dbReference type="RuleBase" id="RU369037"/>
    </source>
</evidence>
<name>A0A2I5T8Z7_SERS3</name>
<evidence type="ECO:0000313" key="13">
    <source>
        <dbReference type="Proteomes" id="UP000233778"/>
    </source>
</evidence>
<dbReference type="Gene3D" id="2.60.40.1220">
    <property type="match status" value="1"/>
</dbReference>
<dbReference type="InterPro" id="IPR014756">
    <property type="entry name" value="Ig_E-set"/>
</dbReference>
<dbReference type="Proteomes" id="UP000233778">
    <property type="component" value="Chromosome"/>
</dbReference>
<feature type="domain" description="CopC" evidence="9">
    <location>
        <begin position="76"/>
        <end position="172"/>
    </location>
</feature>
<dbReference type="RefSeq" id="WP_084297611.1">
    <property type="nucleotide sequence ID" value="NZ_CP025084.1"/>
</dbReference>
<keyword evidence="8" id="KW-0812">Transmembrane</keyword>
<dbReference type="SUPFAM" id="SSF81296">
    <property type="entry name" value="E set domains"/>
    <property type="match status" value="1"/>
</dbReference>
<evidence type="ECO:0000256" key="5">
    <source>
        <dbReference type="ARBA" id="ARBA00022764"/>
    </source>
</evidence>
<dbReference type="NCBIfam" id="NF033814">
    <property type="entry name" value="copper_CopC"/>
    <property type="match status" value="1"/>
</dbReference>
<dbReference type="PANTHER" id="PTHR34820:SF4">
    <property type="entry name" value="INNER MEMBRANE PROTEIN YEBZ"/>
    <property type="match status" value="1"/>
</dbReference>
<keyword evidence="3 7" id="KW-0479">Metal-binding</keyword>
<reference evidence="11" key="2">
    <citation type="submission" date="2013-09" db="EMBL/GenBank/DDBJ databases">
        <authorList>
            <person name="Wang G."/>
            <person name="Yang Y."/>
            <person name="Su Y."/>
        </authorList>
    </citation>
    <scope>NUCLEOTIDE SEQUENCE</scope>
    <source>
        <strain evidence="11">ATCC 39006</strain>
    </source>
</reference>
<sequence length="173" mass="18866">MADAWFDKTCRVVPNRWPSRHNVVWQICCGFSGTPPGATLAAILLEKTVFNLKSPAILSTAALAITVVFSSPVLAHAHLKSQEPAANTQVNVSPKVLKLNFSEDIEPVFTGIELTGSHHQRISTAKTELTPGMHNQLSVVLAKPLSSGRYQVKWHALSVDGHKTKGAYTFRVK</sequence>
<feature type="transmembrane region" description="Helical" evidence="8">
    <location>
        <begin position="23"/>
        <end position="45"/>
    </location>
</feature>